<gene>
    <name evidence="2" type="ORF">PQO05_25000</name>
</gene>
<dbReference type="InterPro" id="IPR041578">
    <property type="entry name" value="PIN_8"/>
</dbReference>
<evidence type="ECO:0000313" key="2">
    <source>
        <dbReference type="EMBL" id="WCT11996.1"/>
    </source>
</evidence>
<dbReference type="EMBL" id="CP117167">
    <property type="protein sequence ID" value="WCT11996.1"/>
    <property type="molecule type" value="Genomic_DNA"/>
</dbReference>
<evidence type="ECO:0000259" key="1">
    <source>
        <dbReference type="Pfam" id="PF18476"/>
    </source>
</evidence>
<sequence length="416" mass="48342">MPEEKNYFLYKKQYPDHLSILSGHKLDLNKFIKSAIFVIDANSLLVPYNLGQESLKEIRRIYLDVLKPERLIVPAHALREFAKHRSIKISELFTEVDKALSTIPVIKDLNYPILEDLKPYKDLLAFKKEFAEHIKPYKTILKDLQASVNEWNWFDPVTQLYHDVFTASNIIETTLDEVNLIKEFEDRMNNNIPPGNQDKAKDVNSIGDFLIWKSILEYAKAKKVDIVLVTNDEKNDWMLKGNKKSISTRFELVDEFCRYTDGQQFICLNFEDFLKIQGAQESVVIEVATAVVQSNQVNDYYNRLGNGLNAVNTIITSFLNNPTGPDDNYMNSDTFSSLSKNLIELLRNEEINVFLGKRAELADKVIYNLTIMNSLNYEIHYQAIRMKRNTFNQQSDLRKLCQLTLPLIEEIEFYLI</sequence>
<keyword evidence="3" id="KW-1185">Reference proteome</keyword>
<organism evidence="2 3">
    <name type="scientific">Mucilaginibacter jinjuensis</name>
    <dbReference type="NCBI Taxonomy" id="1176721"/>
    <lineage>
        <taxon>Bacteria</taxon>
        <taxon>Pseudomonadati</taxon>
        <taxon>Bacteroidota</taxon>
        <taxon>Sphingobacteriia</taxon>
        <taxon>Sphingobacteriales</taxon>
        <taxon>Sphingobacteriaceae</taxon>
        <taxon>Mucilaginibacter</taxon>
    </lineage>
</organism>
<dbReference type="Pfam" id="PF18476">
    <property type="entry name" value="PIN_8"/>
    <property type="match status" value="1"/>
</dbReference>
<dbReference type="Proteomes" id="UP001216139">
    <property type="component" value="Chromosome"/>
</dbReference>
<accession>A0ABY7T6M2</accession>
<name>A0ABY7T6M2_9SPHI</name>
<proteinExistence type="predicted"/>
<feature type="domain" description="PIN like" evidence="1">
    <location>
        <begin position="36"/>
        <end position="252"/>
    </location>
</feature>
<reference evidence="2 3" key="1">
    <citation type="submission" date="2023-02" db="EMBL/GenBank/DDBJ databases">
        <title>Genome sequence of Mucilaginibacter jinjuensis strain KACC 16571.</title>
        <authorList>
            <person name="Kim S."/>
            <person name="Heo J."/>
            <person name="Kwon S.-W."/>
        </authorList>
    </citation>
    <scope>NUCLEOTIDE SEQUENCE [LARGE SCALE GENOMIC DNA]</scope>
    <source>
        <strain evidence="2 3">KACC 16571</strain>
    </source>
</reference>
<dbReference type="RefSeq" id="WP_273630200.1">
    <property type="nucleotide sequence ID" value="NZ_CP117167.1"/>
</dbReference>
<evidence type="ECO:0000313" key="3">
    <source>
        <dbReference type="Proteomes" id="UP001216139"/>
    </source>
</evidence>
<protein>
    <submittedName>
        <fullName evidence="2">PIN domain-containing protein</fullName>
    </submittedName>
</protein>